<reference evidence="5" key="1">
    <citation type="journal article" date="2018" name="Genome Biol.">
        <title>SKESA: strategic k-mer extension for scrupulous assemblies.</title>
        <authorList>
            <person name="Souvorov A."/>
            <person name="Agarwala R."/>
            <person name="Lipman D.J."/>
        </authorList>
    </citation>
    <scope>NUCLEOTIDE SEQUENCE</scope>
    <source>
        <strain evidence="5">1930</strain>
    </source>
</reference>
<dbReference type="EMBL" id="DACQKT010000002">
    <property type="protein sequence ID" value="HAS6676357.1"/>
    <property type="molecule type" value="Genomic_DNA"/>
</dbReference>
<dbReference type="RefSeq" id="WP_114868228.1">
    <property type="nucleotide sequence ID" value="NZ_CP034299.1"/>
</dbReference>
<dbReference type="SUPFAM" id="SSF55486">
    <property type="entry name" value="Metalloproteases ('zincins'), catalytic domain"/>
    <property type="match status" value="1"/>
</dbReference>
<evidence type="ECO:0000259" key="4">
    <source>
        <dbReference type="Pfam" id="PF10633"/>
    </source>
</evidence>
<reference evidence="6 7" key="2">
    <citation type="submission" date="2018-12" db="EMBL/GenBank/DDBJ databases">
        <title>Genomic insights into the evolutionary origins and pathogenicity of five Vibrio parahaemolyticus strains isolated from the shrimp with acute hepatopancreatic necrosis disease (AHPND).</title>
        <authorList>
            <person name="Yang Q."/>
            <person name="Dong X."/>
            <person name="Xie G."/>
            <person name="Fu S."/>
            <person name="Zou P."/>
            <person name="Sun J."/>
            <person name="Wang Y."/>
            <person name="Huang J."/>
        </authorList>
    </citation>
    <scope>NUCLEOTIDE SEQUENCE [LARGE SCALE GENOMIC DNA]</scope>
    <source>
        <strain evidence="6 7">20160303005-1</strain>
    </source>
</reference>
<sequence>MFNTHFNIVTSNTFKLSTTALIGLLSLTFNATAQSQDIPHGHVIQQEKLVSPTAKGKRQQAQDNTSALKQAMADYRGASAKNKHHYLEQMISLAHGRQALLSELFQSDPSAVAQVAMTAKARKGMPEKVQALLEQEQTLEGELEVFYEDYEDHSKSRLRHVLNTSEGLIEVHGSSQSPINAIQSGAKVRARGWKFKDVADKLDALVVADEADGLSVLAQDSTGTVTASTTTSSAALSNTFGEQRTLVLLVNFQDNPQQPWTIDEVQDMVFGKVNDFYKENSFGQTWLSGDVHGYYTLPINSSCDYKGFESYITAAAEADGIDTSSYSRKVYIYPKVENCGWSGMGTVGGNPSRAWINGAFRLNTIGHELGHNFGLHHAQALECGTNTVGGTCYNYSYGDTLDIMGTSNGHFNAFNKEQLGWIKPSEQEVITVTNSGTYSLEPYETAPAGAAKGLRIKRGTDAASGQPLWYYIEYRQPIGFDSFLEGQTTITDGVVFHAVTGDDLSSVQLLDMTPNSVNSDLIDAALIAGNTYEDTEAGITITTEWADSSGASVHVSFAEPMCVPSMPSVAVVSNQVSGVESGSTVGYSVTVTNNDGEGCATSNFAIEANAPSGWVTTPSQLSLAPGASDTVTVDVTSDQAAIDGTYGITFNVINVTDTDYDASATANYVVETAVEACQLSTPFLIMSTNQNGDFEPGSTVSYTATVTNQDSATCDATTFTLAANIPNGWSANSGAMTLIPGETQSITMTVTSSTEATDGTYNIVINAKHSADASLNASQVVSVSIVAPVTENNAPAAQNDSVTLTSKEPVTIDVLKNDSDPEGDTLKVISVTQGAKGTVQITSNGQLLYSPAKSFKGSDSFSYTISDGVNTASASVNIGFGSSDTSTSTGSKGKGRNK</sequence>
<evidence type="ECO:0000313" key="6">
    <source>
        <dbReference type="EMBL" id="QHH12386.1"/>
    </source>
</evidence>
<feature type="domain" description="Peptidase M11 gametolysin" evidence="3">
    <location>
        <begin position="297"/>
        <end position="455"/>
    </location>
</feature>
<gene>
    <name evidence="6" type="ORF">EHC69_24250</name>
    <name evidence="5" type="ORF">I7278_05995</name>
</gene>
<organism evidence="5">
    <name type="scientific">Vibrio parahaemolyticus</name>
    <dbReference type="NCBI Taxonomy" id="670"/>
    <lineage>
        <taxon>Bacteria</taxon>
        <taxon>Pseudomonadati</taxon>
        <taxon>Pseudomonadota</taxon>
        <taxon>Gammaproteobacteria</taxon>
        <taxon>Vibrionales</taxon>
        <taxon>Vibrionaceae</taxon>
        <taxon>Vibrio</taxon>
    </lineage>
</organism>
<proteinExistence type="predicted"/>
<evidence type="ECO:0000256" key="1">
    <source>
        <dbReference type="SAM" id="MobiDB-lite"/>
    </source>
</evidence>
<dbReference type="InterPro" id="IPR008752">
    <property type="entry name" value="Peptidase_M11"/>
</dbReference>
<evidence type="ECO:0000313" key="5">
    <source>
        <dbReference type="EMBL" id="HAS6676357.1"/>
    </source>
</evidence>
<dbReference type="EMBL" id="CP034299">
    <property type="protein sequence ID" value="QHH12386.1"/>
    <property type="molecule type" value="Genomic_DNA"/>
</dbReference>
<feature type="compositionally biased region" description="Low complexity" evidence="1">
    <location>
        <begin position="879"/>
        <end position="891"/>
    </location>
</feature>
<accession>A0A7Z2RRH4</accession>
<dbReference type="InterPro" id="IPR018905">
    <property type="entry name" value="A-galactase_NEW3"/>
</dbReference>
<evidence type="ECO:0000259" key="3">
    <source>
        <dbReference type="Pfam" id="PF05548"/>
    </source>
</evidence>
<dbReference type="Pfam" id="PF17963">
    <property type="entry name" value="Big_9"/>
    <property type="match status" value="1"/>
</dbReference>
<dbReference type="InterPro" id="IPR013783">
    <property type="entry name" value="Ig-like_fold"/>
</dbReference>
<dbReference type="Gene3D" id="2.60.40.3440">
    <property type="match status" value="1"/>
</dbReference>
<dbReference type="Pfam" id="PF10633">
    <property type="entry name" value="NPCBM_assoc"/>
    <property type="match status" value="2"/>
</dbReference>
<evidence type="ECO:0000313" key="7">
    <source>
        <dbReference type="Proteomes" id="UP000464718"/>
    </source>
</evidence>
<dbReference type="PANTHER" id="PTHR39198">
    <property type="entry name" value="HYPOTHETICAL MEMBRANE PROTEIN, CONSERVED"/>
    <property type="match status" value="1"/>
</dbReference>
<name>A0A7Z2RRH4_VIBPH</name>
<dbReference type="Proteomes" id="UP000856022">
    <property type="component" value="Unassembled WGS sequence"/>
</dbReference>
<keyword evidence="2" id="KW-0732">Signal</keyword>
<feature type="region of interest" description="Disordered" evidence="1">
    <location>
        <begin position="876"/>
        <end position="898"/>
    </location>
</feature>
<feature type="domain" description="Alpha-galactosidase NEW3" evidence="4">
    <location>
        <begin position="580"/>
        <end position="652"/>
    </location>
</feature>
<dbReference type="Pfam" id="PF05548">
    <property type="entry name" value="Peptidase_M11"/>
    <property type="match status" value="1"/>
</dbReference>
<reference evidence="5" key="3">
    <citation type="submission" date="2019-12" db="EMBL/GenBank/DDBJ databases">
        <authorList>
            <consortium name="NCBI Pathogen Detection Project"/>
        </authorList>
    </citation>
    <scope>NUCLEOTIDE SEQUENCE</scope>
    <source>
        <strain evidence="5">1930</strain>
    </source>
</reference>
<evidence type="ECO:0000256" key="2">
    <source>
        <dbReference type="SAM" id="SignalP"/>
    </source>
</evidence>
<feature type="signal peptide" evidence="2">
    <location>
        <begin position="1"/>
        <end position="33"/>
    </location>
</feature>
<dbReference type="Gene3D" id="2.60.40.10">
    <property type="entry name" value="Immunoglobulins"/>
    <property type="match status" value="1"/>
</dbReference>
<dbReference type="PANTHER" id="PTHR39198:SF1">
    <property type="entry name" value="ALPHA-GALACTOSIDASE NEW3 DOMAIN-CONTAINING PROTEIN"/>
    <property type="match status" value="1"/>
</dbReference>
<protein>
    <submittedName>
        <fullName evidence="5">Peptidase M11</fullName>
    </submittedName>
</protein>
<feature type="domain" description="Alpha-galactosidase NEW3" evidence="4">
    <location>
        <begin position="695"/>
        <end position="769"/>
    </location>
</feature>
<dbReference type="AlphaFoldDB" id="A0A7Z2RRH4"/>
<dbReference type="Proteomes" id="UP000464718">
    <property type="component" value="Chromosome ii"/>
</dbReference>
<feature type="chain" id="PRO_5042755407" evidence="2">
    <location>
        <begin position="34"/>
        <end position="898"/>
    </location>
</feature>